<dbReference type="InterPro" id="IPR015797">
    <property type="entry name" value="NUDIX_hydrolase-like_dom_sf"/>
</dbReference>
<dbReference type="Gene3D" id="3.90.79.10">
    <property type="entry name" value="Nucleoside Triphosphate Pyrophosphohydrolase"/>
    <property type="match status" value="1"/>
</dbReference>
<keyword evidence="1 3" id="KW-0378">Hydrolase</keyword>
<reference evidence="3" key="1">
    <citation type="submission" date="2019-10" db="EMBL/GenBank/DDBJ databases">
        <title>Draft genome sequece of Microseira wollei NIES-4236.</title>
        <authorList>
            <person name="Yamaguchi H."/>
            <person name="Suzuki S."/>
            <person name="Kawachi M."/>
        </authorList>
    </citation>
    <scope>NUCLEOTIDE SEQUENCE</scope>
    <source>
        <strain evidence="3">NIES-4236</strain>
    </source>
</reference>
<proteinExistence type="predicted"/>
<dbReference type="InterPro" id="IPR020476">
    <property type="entry name" value="Nudix_hydrolase"/>
</dbReference>
<sequence length="149" mass="16733">MNLPNANQIHLRRRGTAIVETKAGILIVEESNGVYSLPGGGVHQGELTEAAAIRELREETCLEAVSTQFLFDHWGRLHSVDDRQRQNQHAVFLIEAIGTPQPNDGIVSIRFYQPGDDVLLSQSARKIIEKYLTLKQEKKAEGTREYPIN</sequence>
<evidence type="ECO:0000313" key="4">
    <source>
        <dbReference type="Proteomes" id="UP001050975"/>
    </source>
</evidence>
<protein>
    <submittedName>
        <fullName evidence="3">NUDIX hydrolase</fullName>
    </submittedName>
</protein>
<dbReference type="RefSeq" id="WP_226587468.1">
    <property type="nucleotide sequence ID" value="NZ_BLAY01000115.1"/>
</dbReference>
<dbReference type="PRINTS" id="PR00502">
    <property type="entry name" value="NUDIXFAMILY"/>
</dbReference>
<evidence type="ECO:0000259" key="2">
    <source>
        <dbReference type="PROSITE" id="PS51462"/>
    </source>
</evidence>
<dbReference type="Pfam" id="PF00293">
    <property type="entry name" value="NUDIX"/>
    <property type="match status" value="1"/>
</dbReference>
<dbReference type="AlphaFoldDB" id="A0AAV3XKU4"/>
<dbReference type="InterPro" id="IPR000086">
    <property type="entry name" value="NUDIX_hydrolase_dom"/>
</dbReference>
<keyword evidence="4" id="KW-1185">Reference proteome</keyword>
<gene>
    <name evidence="3" type="ORF">MiSe_60610</name>
</gene>
<feature type="domain" description="Nudix hydrolase" evidence="2">
    <location>
        <begin position="10"/>
        <end position="136"/>
    </location>
</feature>
<name>A0AAV3XKU4_9CYAN</name>
<dbReference type="GO" id="GO:0016787">
    <property type="term" value="F:hydrolase activity"/>
    <property type="evidence" value="ECO:0007669"/>
    <property type="project" value="UniProtKB-KW"/>
</dbReference>
<evidence type="ECO:0000256" key="1">
    <source>
        <dbReference type="ARBA" id="ARBA00022801"/>
    </source>
</evidence>
<comment type="caution">
    <text evidence="3">The sequence shown here is derived from an EMBL/GenBank/DDBJ whole genome shotgun (WGS) entry which is preliminary data.</text>
</comment>
<accession>A0AAV3XKU4</accession>
<dbReference type="PROSITE" id="PS51462">
    <property type="entry name" value="NUDIX"/>
    <property type="match status" value="1"/>
</dbReference>
<dbReference type="EMBL" id="BLAY01000115">
    <property type="protein sequence ID" value="GET41249.1"/>
    <property type="molecule type" value="Genomic_DNA"/>
</dbReference>
<organism evidence="3 4">
    <name type="scientific">Microseira wollei NIES-4236</name>
    <dbReference type="NCBI Taxonomy" id="2530354"/>
    <lineage>
        <taxon>Bacteria</taxon>
        <taxon>Bacillati</taxon>
        <taxon>Cyanobacteriota</taxon>
        <taxon>Cyanophyceae</taxon>
        <taxon>Oscillatoriophycideae</taxon>
        <taxon>Aerosakkonematales</taxon>
        <taxon>Aerosakkonemataceae</taxon>
        <taxon>Microseira</taxon>
    </lineage>
</organism>
<dbReference type="Proteomes" id="UP001050975">
    <property type="component" value="Unassembled WGS sequence"/>
</dbReference>
<dbReference type="SUPFAM" id="SSF55811">
    <property type="entry name" value="Nudix"/>
    <property type="match status" value="1"/>
</dbReference>
<evidence type="ECO:0000313" key="3">
    <source>
        <dbReference type="EMBL" id="GET41249.1"/>
    </source>
</evidence>